<evidence type="ECO:0008006" key="4">
    <source>
        <dbReference type="Google" id="ProtNLM"/>
    </source>
</evidence>
<evidence type="ECO:0000313" key="2">
    <source>
        <dbReference type="EMBL" id="MFD2865844.1"/>
    </source>
</evidence>
<proteinExistence type="predicted"/>
<evidence type="ECO:0000256" key="1">
    <source>
        <dbReference type="SAM" id="SignalP"/>
    </source>
</evidence>
<accession>A0ABW5XT97</accession>
<feature type="chain" id="PRO_5046166078" description="Outer membrane protein with beta-barrel domain" evidence="1">
    <location>
        <begin position="24"/>
        <end position="208"/>
    </location>
</feature>
<reference evidence="3" key="1">
    <citation type="journal article" date="2019" name="Int. J. Syst. Evol. Microbiol.">
        <title>The Global Catalogue of Microorganisms (GCM) 10K type strain sequencing project: providing services to taxonomists for standard genome sequencing and annotation.</title>
        <authorList>
            <consortium name="The Broad Institute Genomics Platform"/>
            <consortium name="The Broad Institute Genome Sequencing Center for Infectious Disease"/>
            <person name="Wu L."/>
            <person name="Ma J."/>
        </authorList>
    </citation>
    <scope>NUCLEOTIDE SEQUENCE [LARGE SCALE GENOMIC DNA]</scope>
    <source>
        <strain evidence="3">KCTC 52232</strain>
    </source>
</reference>
<organism evidence="2 3">
    <name type="scientific">Mucilaginibacter antarcticus</name>
    <dbReference type="NCBI Taxonomy" id="1855725"/>
    <lineage>
        <taxon>Bacteria</taxon>
        <taxon>Pseudomonadati</taxon>
        <taxon>Bacteroidota</taxon>
        <taxon>Sphingobacteriia</taxon>
        <taxon>Sphingobacteriales</taxon>
        <taxon>Sphingobacteriaceae</taxon>
        <taxon>Mucilaginibacter</taxon>
    </lineage>
</organism>
<keyword evidence="3" id="KW-1185">Reference proteome</keyword>
<gene>
    <name evidence="2" type="ORF">ACFSYC_14180</name>
</gene>
<comment type="caution">
    <text evidence="2">The sequence shown here is derived from an EMBL/GenBank/DDBJ whole genome shotgun (WGS) entry which is preliminary data.</text>
</comment>
<sequence length="208" mass="22465">MKSTLKTLVYTLLFISISSAAKAQLTVPDSLRIGLGGGLFSTTGSNFGTDVNVPTNAEAGAAYSYGAGVALKVDIPVLSHVLVTASVGYNTFFKSANGNKSQQAITNATLPNFNTIPLKVGVKLFVGGDRFYAQGEVGETLLANKKALYAMYSNAFTWSPGIGMIFPLQKHHRYIDAGIRFESTQTFYNNNNNNNFWALHLAYAFNLK</sequence>
<evidence type="ECO:0000313" key="3">
    <source>
        <dbReference type="Proteomes" id="UP001597601"/>
    </source>
</evidence>
<protein>
    <recommendedName>
        <fullName evidence="4">Outer membrane protein with beta-barrel domain</fullName>
    </recommendedName>
</protein>
<name>A0ABW5XT97_9SPHI</name>
<dbReference type="RefSeq" id="WP_377128918.1">
    <property type="nucleotide sequence ID" value="NZ_JBHUHN010000001.1"/>
</dbReference>
<dbReference type="EMBL" id="JBHUON010000018">
    <property type="protein sequence ID" value="MFD2865844.1"/>
    <property type="molecule type" value="Genomic_DNA"/>
</dbReference>
<keyword evidence="1" id="KW-0732">Signal</keyword>
<feature type="signal peptide" evidence="1">
    <location>
        <begin position="1"/>
        <end position="23"/>
    </location>
</feature>
<dbReference type="Proteomes" id="UP001597601">
    <property type="component" value="Unassembled WGS sequence"/>
</dbReference>